<proteinExistence type="predicted"/>
<dbReference type="GO" id="GO:0003677">
    <property type="term" value="F:DNA binding"/>
    <property type="evidence" value="ECO:0007669"/>
    <property type="project" value="UniProtKB-KW"/>
</dbReference>
<dbReference type="PRINTS" id="PR00034">
    <property type="entry name" value="HTHCRP"/>
</dbReference>
<evidence type="ECO:0000259" key="5">
    <source>
        <dbReference type="PROSITE" id="PS51063"/>
    </source>
</evidence>
<dbReference type="SUPFAM" id="SSF46785">
    <property type="entry name" value="Winged helix' DNA-binding domain"/>
    <property type="match status" value="1"/>
</dbReference>
<comment type="caution">
    <text evidence="6">The sequence shown here is derived from an EMBL/GenBank/DDBJ whole genome shotgun (WGS) entry which is preliminary data.</text>
</comment>
<dbReference type="OrthoDB" id="8254501at2"/>
<dbReference type="InterPro" id="IPR014710">
    <property type="entry name" value="RmlC-like_jellyroll"/>
</dbReference>
<evidence type="ECO:0000256" key="1">
    <source>
        <dbReference type="ARBA" id="ARBA00023015"/>
    </source>
</evidence>
<dbReference type="AlphaFoldDB" id="A0A845QYV9"/>
<keyword evidence="7" id="KW-1185">Reference proteome</keyword>
<evidence type="ECO:0000313" key="7">
    <source>
        <dbReference type="Proteomes" id="UP000467132"/>
    </source>
</evidence>
<gene>
    <name evidence="6" type="ORF">D3Z33_14910</name>
</gene>
<dbReference type="SMART" id="SM00419">
    <property type="entry name" value="HTH_CRP"/>
    <property type="match status" value="1"/>
</dbReference>
<protein>
    <submittedName>
        <fullName evidence="6">Crp/Fnr family transcriptional regulator</fullName>
    </submittedName>
</protein>
<organism evidence="6 7">
    <name type="scientific">Senegalia massiliensis</name>
    <dbReference type="NCBI Taxonomy" id="1720316"/>
    <lineage>
        <taxon>Bacteria</taxon>
        <taxon>Bacillati</taxon>
        <taxon>Bacillota</taxon>
        <taxon>Clostridia</taxon>
        <taxon>Eubacteriales</taxon>
        <taxon>Clostridiaceae</taxon>
        <taxon>Senegalia</taxon>
    </lineage>
</organism>
<dbReference type="Gene3D" id="2.60.120.10">
    <property type="entry name" value="Jelly Rolls"/>
    <property type="match status" value="1"/>
</dbReference>
<dbReference type="GO" id="GO:0003700">
    <property type="term" value="F:DNA-binding transcription factor activity"/>
    <property type="evidence" value="ECO:0007669"/>
    <property type="project" value="TreeGrafter"/>
</dbReference>
<dbReference type="PANTHER" id="PTHR24567:SF26">
    <property type="entry name" value="REGULATORY PROTEIN YEIL"/>
    <property type="match status" value="1"/>
</dbReference>
<dbReference type="PANTHER" id="PTHR24567">
    <property type="entry name" value="CRP FAMILY TRANSCRIPTIONAL REGULATORY PROTEIN"/>
    <property type="match status" value="1"/>
</dbReference>
<dbReference type="InterPro" id="IPR012318">
    <property type="entry name" value="HTH_CRP"/>
</dbReference>
<feature type="domain" description="HTH crp-type" evidence="5">
    <location>
        <begin position="142"/>
        <end position="215"/>
    </location>
</feature>
<dbReference type="Proteomes" id="UP000467132">
    <property type="component" value="Unassembled WGS sequence"/>
</dbReference>
<evidence type="ECO:0000256" key="2">
    <source>
        <dbReference type="ARBA" id="ARBA00023125"/>
    </source>
</evidence>
<dbReference type="Gene3D" id="1.10.10.10">
    <property type="entry name" value="Winged helix-like DNA-binding domain superfamily/Winged helix DNA-binding domain"/>
    <property type="match status" value="1"/>
</dbReference>
<dbReference type="Pfam" id="PF00027">
    <property type="entry name" value="cNMP_binding"/>
    <property type="match status" value="1"/>
</dbReference>
<name>A0A845QYV9_9CLOT</name>
<accession>A0A845QYV9</accession>
<dbReference type="SUPFAM" id="SSF51206">
    <property type="entry name" value="cAMP-binding domain-like"/>
    <property type="match status" value="1"/>
</dbReference>
<dbReference type="RefSeq" id="WP_160198612.1">
    <property type="nucleotide sequence ID" value="NZ_QXXA01000022.1"/>
</dbReference>
<evidence type="ECO:0000256" key="3">
    <source>
        <dbReference type="ARBA" id="ARBA00023163"/>
    </source>
</evidence>
<keyword evidence="2" id="KW-0238">DNA-binding</keyword>
<evidence type="ECO:0000259" key="4">
    <source>
        <dbReference type="PROSITE" id="PS50042"/>
    </source>
</evidence>
<dbReference type="CDD" id="cd00038">
    <property type="entry name" value="CAP_ED"/>
    <property type="match status" value="1"/>
</dbReference>
<reference evidence="6 7" key="1">
    <citation type="submission" date="2018-08" db="EMBL/GenBank/DDBJ databases">
        <title>Murine metabolic-syndrome-specific gut microbial biobank.</title>
        <authorList>
            <person name="Liu C."/>
        </authorList>
    </citation>
    <scope>NUCLEOTIDE SEQUENCE [LARGE SCALE GENOMIC DNA]</scope>
    <source>
        <strain evidence="6 7">583</strain>
    </source>
</reference>
<dbReference type="PROSITE" id="PS51063">
    <property type="entry name" value="HTH_CRP_2"/>
    <property type="match status" value="1"/>
</dbReference>
<feature type="domain" description="Cyclic nucleotide-binding" evidence="4">
    <location>
        <begin position="47"/>
        <end position="128"/>
    </location>
</feature>
<dbReference type="Pfam" id="PF13545">
    <property type="entry name" value="HTH_Crp_2"/>
    <property type="match status" value="1"/>
</dbReference>
<dbReference type="PROSITE" id="PS50042">
    <property type="entry name" value="CNMP_BINDING_3"/>
    <property type="match status" value="1"/>
</dbReference>
<dbReference type="InterPro" id="IPR050397">
    <property type="entry name" value="Env_Response_Regulators"/>
</dbReference>
<dbReference type="GO" id="GO:0005829">
    <property type="term" value="C:cytosol"/>
    <property type="evidence" value="ECO:0007669"/>
    <property type="project" value="TreeGrafter"/>
</dbReference>
<dbReference type="InterPro" id="IPR000595">
    <property type="entry name" value="cNMP-bd_dom"/>
</dbReference>
<dbReference type="InterPro" id="IPR036388">
    <property type="entry name" value="WH-like_DNA-bd_sf"/>
</dbReference>
<dbReference type="InterPro" id="IPR036390">
    <property type="entry name" value="WH_DNA-bd_sf"/>
</dbReference>
<keyword evidence="1" id="KW-0805">Transcription regulation</keyword>
<evidence type="ECO:0000313" key="6">
    <source>
        <dbReference type="EMBL" id="NBI08147.1"/>
    </source>
</evidence>
<dbReference type="InterPro" id="IPR018490">
    <property type="entry name" value="cNMP-bd_dom_sf"/>
</dbReference>
<sequence length="222" mass="25533">MQYKIFDREMQERMRNFFIDNLIDKGVIRYYKKNSVISTPTSEYIAIVVDGKVKQTLINENGASKLLYILQRGEVIGEVDYFGGGDINKTSIAMTDACISIINKENLEKSLENNPDIYRYFLYSSSRKFRIIMLQLKSLAFSDSLSALSNQILRLYVQEGKKINGKHIIDLPLTHQEISELMGVSRVTVTRGLNMLKEKNIIDIENKKIVIINIKKLEKLSL</sequence>
<keyword evidence="3" id="KW-0804">Transcription</keyword>
<dbReference type="EMBL" id="QXXA01000022">
    <property type="protein sequence ID" value="NBI08147.1"/>
    <property type="molecule type" value="Genomic_DNA"/>
</dbReference>